<dbReference type="InterPro" id="IPR050951">
    <property type="entry name" value="Retrovirus_Pol_polyprotein"/>
</dbReference>
<keyword evidence="2" id="KW-0548">Nucleotidyltransferase</keyword>
<evidence type="ECO:0000256" key="3">
    <source>
        <dbReference type="ARBA" id="ARBA00022722"/>
    </source>
</evidence>
<keyword evidence="1" id="KW-0808">Transferase</keyword>
<name>A0A0V1MEH9_9BILA</name>
<gene>
    <name evidence="8" type="primary">POL</name>
    <name evidence="8" type="ORF">T10_2466</name>
</gene>
<keyword evidence="9" id="KW-1185">Reference proteome</keyword>
<proteinExistence type="predicted"/>
<evidence type="ECO:0000256" key="5">
    <source>
        <dbReference type="ARBA" id="ARBA00022801"/>
    </source>
</evidence>
<sequence length="195" mass="21876">MTQYLVNKDKCILAVPSLPFLGHTVDANGFDRYWTKCKQSKPSWHPKPDVSSADFSACRSIDEDHPGTWATNCINATKDALANAMMLHYSHLTAEYILMCSPPGACEELLAALAFFSKRLTATRKRYSAFERELLAAYLAAKHFCHAVEGRRFMVYTDHKPLTHAFPRPSNNLNDLVLKQPPGLIIPIKATPLEI</sequence>
<keyword evidence="3" id="KW-0540">Nuclease</keyword>
<evidence type="ECO:0000313" key="9">
    <source>
        <dbReference type="Proteomes" id="UP000054843"/>
    </source>
</evidence>
<evidence type="ECO:0000256" key="2">
    <source>
        <dbReference type="ARBA" id="ARBA00022695"/>
    </source>
</evidence>
<dbReference type="GO" id="GO:0003964">
    <property type="term" value="F:RNA-directed DNA polymerase activity"/>
    <property type="evidence" value="ECO:0007669"/>
    <property type="project" value="UniProtKB-KW"/>
</dbReference>
<dbReference type="EMBL" id="JYDO01000117">
    <property type="protein sequence ID" value="KRZ70283.1"/>
    <property type="molecule type" value="Genomic_DNA"/>
</dbReference>
<dbReference type="Pfam" id="PF17917">
    <property type="entry name" value="RT_RNaseH"/>
    <property type="match status" value="1"/>
</dbReference>
<evidence type="ECO:0000313" key="8">
    <source>
        <dbReference type="EMBL" id="KRZ70283.1"/>
    </source>
</evidence>
<evidence type="ECO:0000259" key="7">
    <source>
        <dbReference type="Pfam" id="PF17917"/>
    </source>
</evidence>
<dbReference type="PANTHER" id="PTHR37984">
    <property type="entry name" value="PROTEIN CBG26694"/>
    <property type="match status" value="1"/>
</dbReference>
<comment type="caution">
    <text evidence="8">The sequence shown here is derived from an EMBL/GenBank/DDBJ whole genome shotgun (WGS) entry which is preliminary data.</text>
</comment>
<keyword evidence="4" id="KW-0255">Endonuclease</keyword>
<dbReference type="GO" id="GO:0004519">
    <property type="term" value="F:endonuclease activity"/>
    <property type="evidence" value="ECO:0007669"/>
    <property type="project" value="UniProtKB-KW"/>
</dbReference>
<protein>
    <submittedName>
        <fullName evidence="8">Retrovirus-related Pol polyprotein from transposon</fullName>
    </submittedName>
</protein>
<dbReference type="Proteomes" id="UP000054843">
    <property type="component" value="Unassembled WGS sequence"/>
</dbReference>
<dbReference type="STRING" id="268474.A0A0V1MEH9"/>
<dbReference type="InterPro" id="IPR043502">
    <property type="entry name" value="DNA/RNA_pol_sf"/>
</dbReference>
<keyword evidence="6" id="KW-0695">RNA-directed DNA polymerase</keyword>
<dbReference type="SUPFAM" id="SSF56672">
    <property type="entry name" value="DNA/RNA polymerases"/>
    <property type="match status" value="1"/>
</dbReference>
<evidence type="ECO:0000256" key="6">
    <source>
        <dbReference type="ARBA" id="ARBA00022918"/>
    </source>
</evidence>
<dbReference type="AlphaFoldDB" id="A0A0V1MEH9"/>
<keyword evidence="5" id="KW-0378">Hydrolase</keyword>
<dbReference type="InterPro" id="IPR041373">
    <property type="entry name" value="RT_RNaseH"/>
</dbReference>
<feature type="domain" description="Reverse transcriptase RNase H-like" evidence="7">
    <location>
        <begin position="112"/>
        <end position="170"/>
    </location>
</feature>
<dbReference type="PANTHER" id="PTHR37984:SF5">
    <property type="entry name" value="PROTEIN NYNRIN-LIKE"/>
    <property type="match status" value="1"/>
</dbReference>
<evidence type="ECO:0000256" key="1">
    <source>
        <dbReference type="ARBA" id="ARBA00022679"/>
    </source>
</evidence>
<accession>A0A0V1MEH9</accession>
<dbReference type="GO" id="GO:0016787">
    <property type="term" value="F:hydrolase activity"/>
    <property type="evidence" value="ECO:0007669"/>
    <property type="project" value="UniProtKB-KW"/>
</dbReference>
<reference evidence="8 9" key="1">
    <citation type="submission" date="2015-01" db="EMBL/GenBank/DDBJ databases">
        <title>Evolution of Trichinella species and genotypes.</title>
        <authorList>
            <person name="Korhonen P.K."/>
            <person name="Edoardo P."/>
            <person name="Giuseppe L.R."/>
            <person name="Gasser R.B."/>
        </authorList>
    </citation>
    <scope>NUCLEOTIDE SEQUENCE [LARGE SCALE GENOMIC DNA]</scope>
    <source>
        <strain evidence="8">ISS1980</strain>
    </source>
</reference>
<evidence type="ECO:0000256" key="4">
    <source>
        <dbReference type="ARBA" id="ARBA00022759"/>
    </source>
</evidence>
<organism evidence="8 9">
    <name type="scientific">Trichinella papuae</name>
    <dbReference type="NCBI Taxonomy" id="268474"/>
    <lineage>
        <taxon>Eukaryota</taxon>
        <taxon>Metazoa</taxon>
        <taxon>Ecdysozoa</taxon>
        <taxon>Nematoda</taxon>
        <taxon>Enoplea</taxon>
        <taxon>Dorylaimia</taxon>
        <taxon>Trichinellida</taxon>
        <taxon>Trichinellidae</taxon>
        <taxon>Trichinella</taxon>
    </lineage>
</organism>